<gene>
    <name evidence="1" type="ORF">ACFO9E_25415</name>
</gene>
<protein>
    <submittedName>
        <fullName evidence="1">Uncharacterized protein</fullName>
    </submittedName>
</protein>
<dbReference type="RefSeq" id="WP_381199813.1">
    <property type="nucleotide sequence ID" value="NZ_JBHSFE010000021.1"/>
</dbReference>
<organism evidence="1 2">
    <name type="scientific">Streptomyces maoxianensis</name>
    <dbReference type="NCBI Taxonomy" id="1459942"/>
    <lineage>
        <taxon>Bacteria</taxon>
        <taxon>Bacillati</taxon>
        <taxon>Actinomycetota</taxon>
        <taxon>Actinomycetes</taxon>
        <taxon>Kitasatosporales</taxon>
        <taxon>Streptomycetaceae</taxon>
        <taxon>Streptomyces</taxon>
    </lineage>
</organism>
<name>A0ABV9GAN7_9ACTN</name>
<comment type="caution">
    <text evidence="1">The sequence shown here is derived from an EMBL/GenBank/DDBJ whole genome shotgun (WGS) entry which is preliminary data.</text>
</comment>
<evidence type="ECO:0000313" key="1">
    <source>
        <dbReference type="EMBL" id="MFC4611106.1"/>
    </source>
</evidence>
<keyword evidence="2" id="KW-1185">Reference proteome</keyword>
<dbReference type="EMBL" id="JBHSFE010000021">
    <property type="protein sequence ID" value="MFC4611106.1"/>
    <property type="molecule type" value="Genomic_DNA"/>
</dbReference>
<accession>A0ABV9GAN7</accession>
<dbReference type="Proteomes" id="UP001595993">
    <property type="component" value="Unassembled WGS sequence"/>
</dbReference>
<sequence>MSYTPVFNGMDYLDSAVEHLTAHTPPTSHDLKYAVLHLQAAVEVLLKARLVREHWSLVFKEPGSATRARFDKGEFESCNITAAIDRLRDIAAVPISDDEKKAIRALATTRNALTHYGHTASAYAVEGSAVGVLHFLLTFVPDHLEPALSSEAAVVQTKLEALRHKLRHVEGLVKLRMRALANELDHVENRTVACPGCAQWALVVAETPVVCRFCRRTYELAGQAADEYAWVTRRTHDYAPLVDCPSCLVRGTLVVARTAHVQHSPAYLCFACGFTYDPEEMAGLSARQRLLNRYSEAMEAGIPFDEHRFRHADGPEPHTAEDCTPTCPHWGGVHERSTGADG</sequence>
<evidence type="ECO:0000313" key="2">
    <source>
        <dbReference type="Proteomes" id="UP001595993"/>
    </source>
</evidence>
<reference evidence="2" key="1">
    <citation type="journal article" date="2019" name="Int. J. Syst. Evol. Microbiol.">
        <title>The Global Catalogue of Microorganisms (GCM) 10K type strain sequencing project: providing services to taxonomists for standard genome sequencing and annotation.</title>
        <authorList>
            <consortium name="The Broad Institute Genomics Platform"/>
            <consortium name="The Broad Institute Genome Sequencing Center for Infectious Disease"/>
            <person name="Wu L."/>
            <person name="Ma J."/>
        </authorList>
    </citation>
    <scope>NUCLEOTIDE SEQUENCE [LARGE SCALE GENOMIC DNA]</scope>
    <source>
        <strain evidence="2">CGMCC 4.7139</strain>
    </source>
</reference>
<proteinExistence type="predicted"/>